<dbReference type="PROSITE" id="PS50850">
    <property type="entry name" value="MFS"/>
    <property type="match status" value="1"/>
</dbReference>
<feature type="transmembrane region" description="Helical" evidence="6">
    <location>
        <begin position="485"/>
        <end position="504"/>
    </location>
</feature>
<feature type="transmembrane region" description="Helical" evidence="6">
    <location>
        <begin position="581"/>
        <end position="604"/>
    </location>
</feature>
<dbReference type="SUPFAM" id="SSF103473">
    <property type="entry name" value="MFS general substrate transporter"/>
    <property type="match status" value="1"/>
</dbReference>
<comment type="subcellular location">
    <subcellularLocation>
        <location evidence="1">Membrane</location>
        <topology evidence="1">Multi-pass membrane protein</topology>
    </subcellularLocation>
</comment>
<dbReference type="AlphaFoldDB" id="A0A8H4W2G7"/>
<feature type="transmembrane region" description="Helical" evidence="6">
    <location>
        <begin position="454"/>
        <end position="473"/>
    </location>
</feature>
<dbReference type="PANTHER" id="PTHR24064">
    <property type="entry name" value="SOLUTE CARRIER FAMILY 22 MEMBER"/>
    <property type="match status" value="1"/>
</dbReference>
<dbReference type="Pfam" id="PF00083">
    <property type="entry name" value="Sugar_tr"/>
    <property type="match status" value="2"/>
</dbReference>
<feature type="region of interest" description="Disordered" evidence="5">
    <location>
        <begin position="292"/>
        <end position="374"/>
    </location>
</feature>
<accession>A0A8H4W2G7</accession>
<feature type="transmembrane region" description="Helical" evidence="6">
    <location>
        <begin position="245"/>
        <end position="264"/>
    </location>
</feature>
<feature type="compositionally biased region" description="Polar residues" evidence="5">
    <location>
        <begin position="322"/>
        <end position="336"/>
    </location>
</feature>
<feature type="transmembrane region" description="Helical" evidence="6">
    <location>
        <begin position="135"/>
        <end position="153"/>
    </location>
</feature>
<dbReference type="EMBL" id="JAAMPI010000477">
    <property type="protein sequence ID" value="KAF4631106.1"/>
    <property type="molecule type" value="Genomic_DNA"/>
</dbReference>
<protein>
    <recommendedName>
        <fullName evidence="7">Major facilitator superfamily (MFS) profile domain-containing protein</fullName>
    </recommendedName>
</protein>
<dbReference type="GO" id="GO:0022857">
    <property type="term" value="F:transmembrane transporter activity"/>
    <property type="evidence" value="ECO:0007669"/>
    <property type="project" value="InterPro"/>
</dbReference>
<keyword evidence="3 6" id="KW-1133">Transmembrane helix</keyword>
<dbReference type="OrthoDB" id="433512at2759"/>
<feature type="transmembrane region" description="Helical" evidence="6">
    <location>
        <begin position="394"/>
        <end position="412"/>
    </location>
</feature>
<gene>
    <name evidence="8" type="ORF">G7Y89_g7029</name>
</gene>
<feature type="transmembrane region" description="Helical" evidence="6">
    <location>
        <begin position="199"/>
        <end position="225"/>
    </location>
</feature>
<evidence type="ECO:0000256" key="3">
    <source>
        <dbReference type="ARBA" id="ARBA00022989"/>
    </source>
</evidence>
<dbReference type="InterPro" id="IPR020846">
    <property type="entry name" value="MFS_dom"/>
</dbReference>
<evidence type="ECO:0000256" key="6">
    <source>
        <dbReference type="SAM" id="Phobius"/>
    </source>
</evidence>
<feature type="transmembrane region" description="Helical" evidence="6">
    <location>
        <begin position="104"/>
        <end position="123"/>
    </location>
</feature>
<proteinExistence type="predicted"/>
<evidence type="ECO:0000259" key="7">
    <source>
        <dbReference type="PROSITE" id="PS50850"/>
    </source>
</evidence>
<feature type="transmembrane region" description="Helical" evidence="6">
    <location>
        <begin position="159"/>
        <end position="178"/>
    </location>
</feature>
<feature type="domain" description="Major facilitator superfamily (MFS) profile" evidence="7">
    <location>
        <begin position="62"/>
        <end position="608"/>
    </location>
</feature>
<feature type="compositionally biased region" description="Acidic residues" evidence="5">
    <location>
        <begin position="345"/>
        <end position="362"/>
    </location>
</feature>
<keyword evidence="9" id="KW-1185">Reference proteome</keyword>
<dbReference type="InterPro" id="IPR005828">
    <property type="entry name" value="MFS_sugar_transport-like"/>
</dbReference>
<evidence type="ECO:0000256" key="5">
    <source>
        <dbReference type="SAM" id="MobiDB-lite"/>
    </source>
</evidence>
<keyword evidence="2 6" id="KW-0812">Transmembrane</keyword>
<feature type="transmembrane region" description="Helical" evidence="6">
    <location>
        <begin position="516"/>
        <end position="537"/>
    </location>
</feature>
<dbReference type="InterPro" id="IPR036259">
    <property type="entry name" value="MFS_trans_sf"/>
</dbReference>
<name>A0A8H4W2G7_9HELO</name>
<dbReference type="Proteomes" id="UP000566819">
    <property type="component" value="Unassembled WGS sequence"/>
</dbReference>
<evidence type="ECO:0000256" key="2">
    <source>
        <dbReference type="ARBA" id="ARBA00022692"/>
    </source>
</evidence>
<organism evidence="8 9">
    <name type="scientific">Cudoniella acicularis</name>
    <dbReference type="NCBI Taxonomy" id="354080"/>
    <lineage>
        <taxon>Eukaryota</taxon>
        <taxon>Fungi</taxon>
        <taxon>Dikarya</taxon>
        <taxon>Ascomycota</taxon>
        <taxon>Pezizomycotina</taxon>
        <taxon>Leotiomycetes</taxon>
        <taxon>Helotiales</taxon>
        <taxon>Tricladiaceae</taxon>
        <taxon>Cudoniella</taxon>
    </lineage>
</organism>
<evidence type="ECO:0000256" key="1">
    <source>
        <dbReference type="ARBA" id="ARBA00004141"/>
    </source>
</evidence>
<dbReference type="Gene3D" id="1.20.1250.20">
    <property type="entry name" value="MFS general substrate transporter like domains"/>
    <property type="match status" value="2"/>
</dbReference>
<feature type="region of interest" description="Disordered" evidence="5">
    <location>
        <begin position="617"/>
        <end position="664"/>
    </location>
</feature>
<dbReference type="InterPro" id="IPR005829">
    <property type="entry name" value="Sugar_transporter_CS"/>
</dbReference>
<comment type="caution">
    <text evidence="8">The sequence shown here is derived from an EMBL/GenBank/DDBJ whole genome shotgun (WGS) entry which is preliminary data.</text>
</comment>
<evidence type="ECO:0000313" key="9">
    <source>
        <dbReference type="Proteomes" id="UP000566819"/>
    </source>
</evidence>
<keyword evidence="4 6" id="KW-0472">Membrane</keyword>
<reference evidence="8 9" key="1">
    <citation type="submission" date="2020-03" db="EMBL/GenBank/DDBJ databases">
        <title>Draft Genome Sequence of Cudoniella acicularis.</title>
        <authorList>
            <person name="Buettner E."/>
            <person name="Kellner H."/>
        </authorList>
    </citation>
    <scope>NUCLEOTIDE SEQUENCE [LARGE SCALE GENOMIC DNA]</scope>
    <source>
        <strain evidence="8 9">DSM 108380</strain>
    </source>
</reference>
<dbReference type="GO" id="GO:0016020">
    <property type="term" value="C:membrane"/>
    <property type="evidence" value="ECO:0007669"/>
    <property type="project" value="UniProtKB-SubCell"/>
</dbReference>
<dbReference type="PROSITE" id="PS00217">
    <property type="entry name" value="SUGAR_TRANSPORT_2"/>
    <property type="match status" value="1"/>
</dbReference>
<evidence type="ECO:0000313" key="8">
    <source>
        <dbReference type="EMBL" id="KAF4631106.1"/>
    </source>
</evidence>
<evidence type="ECO:0000256" key="4">
    <source>
        <dbReference type="ARBA" id="ARBA00023136"/>
    </source>
</evidence>
<sequence>MAIESPRTGEAPKRGALSRFAHNLKDNFWLDSTVVIRKNASNVLNRRAVTLLIDDHGFDMRVWAVAASGFFTDSYNLFATNVILPSLGYIYWEGVVDGKPELKINVVTLGGSMFGALLCGYLADRLGRRKLYGMELIVVIFGTLGVVQASAGFDGSMDIMGWLIFWRFFMGAGIGAEYPISAVITAEFAPKAWRARMMAAVFLVQSLGQLVAAIVNLLVLFAIGSKHGLQDLPYNDSSSKRWIDSIWRTVIGVGVFPALVAILFRLTIPESPRFTLDVDHDGQRALKVTQEYYDGHNAPSQNPYGRGGPLEMSGGLNEDDGLSNSQAPGFSRGQVNEESSPQHDSEDEEEDQEEDDEEESESETSSNADPNDVPKAFSQDELYDYFITQGSWRFLAATSACWFLLDFAFYGLGINNPRQIARIWVPQSLSGAAIPDWQTTDPTKNIYHVLKADAIQYIITISIGSVIGSVLLIKFIDYFPRKALLTWSFILLAGLFAIVGGSLFAVEYTNLHALTIALYVLCQLVFNLGPNALTFIIPAEIFPTRYRCTCHGISAAAGKLGSIAVQLLVSRQEFSSPKPRNLAVILLIFSTFMAAGAFISWIWLPDMQDPRSLGVKKSPAALENGHNGQATGGMEPESDAGSEAGRSGVNADPPNEEEATEEVGMARFKIPNKSLEELAEGYHAIAARQSLGFRRSLGLYDILQPTVVRIQARLSSIFAKKESKEE</sequence>